<sequence>MHSSRFRSFAAKAIGVVLMTATLSTQAQSQKIVIAHRGASGYLPEHTLQAKAMAFAMGADYIEQDVVMTSDDHLIVLHDITLDRTTDVAERFPDRVREDGRYYAIDFTLAEIRQLQASEGFRIENGEKVQSYDNRFPMGESIFGVPTLAEEIELIQGMNKSTGKNVGIYPEIKGPEFHREAGKDISTAVVRMLKSYGYTSKQDKVFLQTFSFEELKIIHDEILPAVGIDINLVQLIDRVSSNPWMFEEDGMNKLSTFADGIGPDKGLVVSRDSQKANIQVSDLVTRAHAAGLQVHPYTYRLDPGQVPAYADSYEDLLELHYFRANVDGVFTDFPDRAVDFLRNR</sequence>
<evidence type="ECO:0000256" key="4">
    <source>
        <dbReference type="ARBA" id="ARBA00022798"/>
    </source>
</evidence>
<evidence type="ECO:0000313" key="10">
    <source>
        <dbReference type="Proteomes" id="UP000218767"/>
    </source>
</evidence>
<reference evidence="10" key="1">
    <citation type="submission" date="2017-08" db="EMBL/GenBank/DDBJ databases">
        <title>A dynamic microbial community with high functional redundancy inhabits the cold, oxic subseafloor aquifer.</title>
        <authorList>
            <person name="Tully B.J."/>
            <person name="Wheat C.G."/>
            <person name="Glazer B.T."/>
            <person name="Huber J.A."/>
        </authorList>
    </citation>
    <scope>NUCLEOTIDE SEQUENCE [LARGE SCALE GENOMIC DNA]</scope>
</reference>
<dbReference type="GO" id="GO:0006629">
    <property type="term" value="P:lipid metabolic process"/>
    <property type="evidence" value="ECO:0007669"/>
    <property type="project" value="InterPro"/>
</dbReference>
<keyword evidence="4" id="KW-0319">Glycerol metabolism</keyword>
<dbReference type="PANTHER" id="PTHR43620:SF7">
    <property type="entry name" value="GLYCEROPHOSPHODIESTER PHOSPHODIESTERASE GDPD5-RELATED"/>
    <property type="match status" value="1"/>
</dbReference>
<keyword evidence="3 7" id="KW-0732">Signal</keyword>
<evidence type="ECO:0000259" key="8">
    <source>
        <dbReference type="PROSITE" id="PS51704"/>
    </source>
</evidence>
<name>A0A2A4WZD1_9GAMM</name>
<keyword evidence="5" id="KW-0378">Hydrolase</keyword>
<dbReference type="AlphaFoldDB" id="A0A2A4WZD1"/>
<protein>
    <recommendedName>
        <fullName evidence="2">glycerophosphodiester phosphodiesterase</fullName>
        <ecNumber evidence="2">3.1.4.46</ecNumber>
    </recommendedName>
</protein>
<evidence type="ECO:0000256" key="2">
    <source>
        <dbReference type="ARBA" id="ARBA00012247"/>
    </source>
</evidence>
<dbReference type="GO" id="GO:0042597">
    <property type="term" value="C:periplasmic space"/>
    <property type="evidence" value="ECO:0007669"/>
    <property type="project" value="TreeGrafter"/>
</dbReference>
<feature type="signal peptide" evidence="7">
    <location>
        <begin position="1"/>
        <end position="27"/>
    </location>
</feature>
<evidence type="ECO:0000256" key="3">
    <source>
        <dbReference type="ARBA" id="ARBA00022729"/>
    </source>
</evidence>
<comment type="catalytic activity">
    <reaction evidence="6">
        <text>a sn-glycero-3-phosphodiester + H2O = an alcohol + sn-glycerol 3-phosphate + H(+)</text>
        <dbReference type="Rhea" id="RHEA:12969"/>
        <dbReference type="ChEBI" id="CHEBI:15377"/>
        <dbReference type="ChEBI" id="CHEBI:15378"/>
        <dbReference type="ChEBI" id="CHEBI:30879"/>
        <dbReference type="ChEBI" id="CHEBI:57597"/>
        <dbReference type="ChEBI" id="CHEBI:83408"/>
        <dbReference type="EC" id="3.1.4.46"/>
    </reaction>
</comment>
<dbReference type="NCBIfam" id="NF008354">
    <property type="entry name" value="PRK11143.1"/>
    <property type="match status" value="1"/>
</dbReference>
<proteinExistence type="inferred from homology"/>
<dbReference type="EC" id="3.1.4.46" evidence="2"/>
<gene>
    <name evidence="9" type="ORF">COB20_12140</name>
</gene>
<evidence type="ECO:0000256" key="7">
    <source>
        <dbReference type="SAM" id="SignalP"/>
    </source>
</evidence>
<dbReference type="Pfam" id="PF03009">
    <property type="entry name" value="GDPD"/>
    <property type="match status" value="1"/>
</dbReference>
<dbReference type="GO" id="GO:0006071">
    <property type="term" value="P:glycerol metabolic process"/>
    <property type="evidence" value="ECO:0007669"/>
    <property type="project" value="UniProtKB-KW"/>
</dbReference>
<dbReference type="Proteomes" id="UP000218767">
    <property type="component" value="Unassembled WGS sequence"/>
</dbReference>
<dbReference type="GO" id="GO:0008889">
    <property type="term" value="F:glycerophosphodiester phosphodiesterase activity"/>
    <property type="evidence" value="ECO:0007669"/>
    <property type="project" value="UniProtKB-EC"/>
</dbReference>
<dbReference type="PROSITE" id="PS51704">
    <property type="entry name" value="GP_PDE"/>
    <property type="match status" value="1"/>
</dbReference>
<feature type="domain" description="GP-PDE" evidence="8">
    <location>
        <begin position="31"/>
        <end position="341"/>
    </location>
</feature>
<dbReference type="InterPro" id="IPR030395">
    <property type="entry name" value="GP_PDE_dom"/>
</dbReference>
<evidence type="ECO:0000313" key="9">
    <source>
        <dbReference type="EMBL" id="PCI75812.1"/>
    </source>
</evidence>
<accession>A0A2A4WZD1</accession>
<dbReference type="EMBL" id="NVUL01000067">
    <property type="protein sequence ID" value="PCI75812.1"/>
    <property type="molecule type" value="Genomic_DNA"/>
</dbReference>
<dbReference type="Gene3D" id="3.20.20.190">
    <property type="entry name" value="Phosphatidylinositol (PI) phosphodiesterase"/>
    <property type="match status" value="1"/>
</dbReference>
<dbReference type="PANTHER" id="PTHR43620">
    <property type="entry name" value="GLYCEROPHOSPHORYL DIESTER PHOSPHODIESTERASE"/>
    <property type="match status" value="1"/>
</dbReference>
<dbReference type="InterPro" id="IPR017946">
    <property type="entry name" value="PLC-like_Pdiesterase_TIM-brl"/>
</dbReference>
<feature type="chain" id="PRO_5012495149" description="glycerophosphodiester phosphodiesterase" evidence="7">
    <location>
        <begin position="28"/>
        <end position="344"/>
    </location>
</feature>
<evidence type="ECO:0000256" key="1">
    <source>
        <dbReference type="ARBA" id="ARBA00007277"/>
    </source>
</evidence>
<evidence type="ECO:0000256" key="6">
    <source>
        <dbReference type="ARBA" id="ARBA00047512"/>
    </source>
</evidence>
<comment type="caution">
    <text evidence="9">The sequence shown here is derived from an EMBL/GenBank/DDBJ whole genome shotgun (WGS) entry which is preliminary data.</text>
</comment>
<dbReference type="SUPFAM" id="SSF51695">
    <property type="entry name" value="PLC-like phosphodiesterases"/>
    <property type="match status" value="1"/>
</dbReference>
<dbReference type="CDD" id="cd08600">
    <property type="entry name" value="GDPD_EcGlpQ_like"/>
    <property type="match status" value="1"/>
</dbReference>
<comment type="similarity">
    <text evidence="1">Belongs to the glycerophosphoryl diester phosphodiesterase family.</text>
</comment>
<evidence type="ECO:0000256" key="5">
    <source>
        <dbReference type="ARBA" id="ARBA00022801"/>
    </source>
</evidence>
<dbReference type="FunFam" id="3.20.20.190:FF:000009">
    <property type="entry name" value="Glycerophosphodiester phosphodiesterase, periplasmic"/>
    <property type="match status" value="1"/>
</dbReference>
<organism evidence="9 10">
    <name type="scientific">SAR86 cluster bacterium</name>
    <dbReference type="NCBI Taxonomy" id="2030880"/>
    <lineage>
        <taxon>Bacteria</taxon>
        <taxon>Pseudomonadati</taxon>
        <taxon>Pseudomonadota</taxon>
        <taxon>Gammaproteobacteria</taxon>
        <taxon>SAR86 cluster</taxon>
    </lineage>
</organism>